<dbReference type="GO" id="GO:0003723">
    <property type="term" value="F:RNA binding"/>
    <property type="evidence" value="ECO:0007669"/>
    <property type="project" value="UniProtKB-UniRule"/>
</dbReference>
<dbReference type="PANTHER" id="PTHR12302">
    <property type="entry name" value="EBNA2 BINDING PROTEIN P100"/>
    <property type="match status" value="1"/>
</dbReference>
<dbReference type="GO" id="GO:0005829">
    <property type="term" value="C:cytosol"/>
    <property type="evidence" value="ECO:0007669"/>
    <property type="project" value="UniProtKB-UniRule"/>
</dbReference>
<dbReference type="Proteomes" id="UP000265618">
    <property type="component" value="Unassembled WGS sequence"/>
</dbReference>
<evidence type="ECO:0000256" key="1">
    <source>
        <dbReference type="ARBA" id="ARBA00004496"/>
    </source>
</evidence>
<dbReference type="Gene3D" id="2.40.50.90">
    <property type="match status" value="5"/>
</dbReference>
<evidence type="ECO:0000256" key="2">
    <source>
        <dbReference type="ARBA" id="ARBA00022490"/>
    </source>
</evidence>
<reference evidence="6 7" key="1">
    <citation type="journal article" date="2018" name="PLoS ONE">
        <title>The draft genome of Kipferlia bialata reveals reductive genome evolution in fornicate parasites.</title>
        <authorList>
            <person name="Tanifuji G."/>
            <person name="Takabayashi S."/>
            <person name="Kume K."/>
            <person name="Takagi M."/>
            <person name="Nakayama T."/>
            <person name="Kamikawa R."/>
            <person name="Inagaki Y."/>
            <person name="Hashimoto T."/>
        </authorList>
    </citation>
    <scope>NUCLEOTIDE SEQUENCE [LARGE SCALE GENOMIC DNA]</scope>
    <source>
        <strain evidence="6">NY0173</strain>
    </source>
</reference>
<feature type="domain" description="TNase-like" evidence="5">
    <location>
        <begin position="490"/>
        <end position="614"/>
    </location>
</feature>
<dbReference type="SMART" id="SM00318">
    <property type="entry name" value="SNc"/>
    <property type="match status" value="4"/>
</dbReference>
<feature type="domain" description="TNase-like" evidence="5">
    <location>
        <begin position="317"/>
        <end position="459"/>
    </location>
</feature>
<dbReference type="InterPro" id="IPR016071">
    <property type="entry name" value="Staphylococal_nuclease_OB-fold"/>
</dbReference>
<dbReference type="GO" id="GO:0004518">
    <property type="term" value="F:nuclease activity"/>
    <property type="evidence" value="ECO:0007669"/>
    <property type="project" value="TreeGrafter"/>
</dbReference>
<dbReference type="GO" id="GO:0031047">
    <property type="term" value="P:regulatory ncRNA-mediated gene silencing"/>
    <property type="evidence" value="ECO:0007669"/>
    <property type="project" value="UniProtKB-UniRule"/>
</dbReference>
<dbReference type="GO" id="GO:0006402">
    <property type="term" value="P:mRNA catabolic process"/>
    <property type="evidence" value="ECO:0007669"/>
    <property type="project" value="UniProtKB-UniRule"/>
</dbReference>
<dbReference type="Gene3D" id="2.30.30.140">
    <property type="match status" value="1"/>
</dbReference>
<dbReference type="OrthoDB" id="10023235at2759"/>
<protein>
    <submittedName>
        <fullName evidence="6">Staphylococcal nuclease domain-containing protein 1</fullName>
    </submittedName>
</protein>
<evidence type="ECO:0000256" key="4">
    <source>
        <dbReference type="PIRNR" id="PIRNR017179"/>
    </source>
</evidence>
<dbReference type="Pfam" id="PF00565">
    <property type="entry name" value="SNase"/>
    <property type="match status" value="4"/>
</dbReference>
<dbReference type="EMBL" id="BDIP01000434">
    <property type="protein sequence ID" value="GIQ81584.1"/>
    <property type="molecule type" value="Genomic_DNA"/>
</dbReference>
<accession>A0A9K3GF23</accession>
<dbReference type="SUPFAM" id="SSF63748">
    <property type="entry name" value="Tudor/PWWP/MBT"/>
    <property type="match status" value="1"/>
</dbReference>
<dbReference type="PANTHER" id="PTHR12302:SF2">
    <property type="entry name" value="STAPHYLOCOCCAL NUCLEASE DOMAIN-CONTAINING PROTEIN 1"/>
    <property type="match status" value="1"/>
</dbReference>
<feature type="domain" description="TNase-like" evidence="5">
    <location>
        <begin position="162"/>
        <end position="305"/>
    </location>
</feature>
<comment type="caution">
    <text evidence="6">The sequence shown here is derived from an EMBL/GenBank/DDBJ whole genome shotgun (WGS) entry which is preliminary data.</text>
</comment>
<comment type="subcellular location">
    <subcellularLocation>
        <location evidence="1 4">Cytoplasm</location>
    </subcellularLocation>
</comment>
<proteinExistence type="predicted"/>
<evidence type="ECO:0000313" key="6">
    <source>
        <dbReference type="EMBL" id="GIQ81584.1"/>
    </source>
</evidence>
<evidence type="ECO:0000259" key="5">
    <source>
        <dbReference type="PROSITE" id="PS50830"/>
    </source>
</evidence>
<dbReference type="InterPro" id="IPR016685">
    <property type="entry name" value="Silence_cplx_Nase-comp_TudorSN"/>
</dbReference>
<dbReference type="SUPFAM" id="SSF50199">
    <property type="entry name" value="Staphylococcal nuclease"/>
    <property type="match status" value="4"/>
</dbReference>
<keyword evidence="2 4" id="KW-0963">Cytoplasm</keyword>
<evidence type="ECO:0000256" key="3">
    <source>
        <dbReference type="ARBA" id="ARBA00022737"/>
    </source>
</evidence>
<evidence type="ECO:0000313" key="7">
    <source>
        <dbReference type="Proteomes" id="UP000265618"/>
    </source>
</evidence>
<sequence length="873" mass="95910">MAIKGKVGLVKAVISGTELVVTNPKSKGTSEEVTIGFAYISGPSWRRDQGDPFAWAAREFLRKLLIGQLVRFKPVFTGPSGRQFCQVEMKGNVDVGLELVKKGYATVRENAAEEASAYVTAMSEAVAAKVGIHGSPDSPEATNPPIISDYDTDVLSENLQGKRVKALVEYVRDGSFWYLILFPSHIRIPFQPAGIKCPRWVVGDSGSDASAAQTRTAEPGAIQAKWAVESRLLHRTVTVTILGRDNIGVFVGDVRTAAGGDIAKLLVTEGLARLMPWSLSLCGEGSALRTAQAGAQEKRRGIWKDWKPEPIKQGVGNAFSGTVCEVHSGDTLSVKKEDGTIVRVWLSSVRAPRLAPRMDWAKAEPWAVESWDWLRKKTIGKACNVTVDYIVDSTQAQMPDRYFVTLVCGKNNVALLAVKEGYCTVGRHRADDMQRSPVYDQLVAAEVRAKDIKKGMHKETEAPIHHINNLAQAKNTARSHEILRMVKDKPSLSGIVMGASSGHRVTVLIQKPIHAHVAVVIQGVQSPSVREKEPLAREATQFTRALLMNRQVQVTLNSTDKWGSFLGSVEYQKKDLGMTLLESGMGTISHRNPPQQMVWAQQKAKEARLGIWNIATELAVDTSVIGTCDKPQIVEGEISSLDRASRGRNDDPLLFLFRLAGPMPRVTPAVCATLATVTEDTVYKGMFVAVPLAQSVDYTRGRVLSISSDNESCRVQLIDQGPTKVYGLRELLGPLPSDLAHIPPHVYMGRLAEIAIPDSARGAFDDTFDEACKSKMTVLSFGFIDQAQTTLACFLYNNRRDAERYSTNSYNSFLVSDGIACVLPVKRRPAMPITDRIQTLRRGMTKVEDQAHQDRKGIWMHGYGGIESDEEDY</sequence>
<gene>
    <name evidence="6" type="ORF">KIPB_002562</name>
</gene>
<dbReference type="GO" id="GO:0005634">
    <property type="term" value="C:nucleus"/>
    <property type="evidence" value="ECO:0007669"/>
    <property type="project" value="TreeGrafter"/>
</dbReference>
<dbReference type="GO" id="GO:0031332">
    <property type="term" value="C:RNAi effector complex"/>
    <property type="evidence" value="ECO:0007669"/>
    <property type="project" value="InterPro"/>
</dbReference>
<organism evidence="6 7">
    <name type="scientific">Kipferlia bialata</name>
    <dbReference type="NCBI Taxonomy" id="797122"/>
    <lineage>
        <taxon>Eukaryota</taxon>
        <taxon>Metamonada</taxon>
        <taxon>Carpediemonas-like organisms</taxon>
        <taxon>Kipferlia</taxon>
    </lineage>
</organism>
<dbReference type="AlphaFoldDB" id="A0A9K3GF23"/>
<keyword evidence="3" id="KW-0677">Repeat</keyword>
<dbReference type="InterPro" id="IPR035437">
    <property type="entry name" value="SNase_OB-fold_sf"/>
</dbReference>
<feature type="domain" description="TNase-like" evidence="5">
    <location>
        <begin position="4"/>
        <end position="135"/>
    </location>
</feature>
<dbReference type="PROSITE" id="PS50830">
    <property type="entry name" value="TNASE_3"/>
    <property type="match status" value="4"/>
</dbReference>
<keyword evidence="7" id="KW-1185">Reference proteome</keyword>
<name>A0A9K3GF23_9EUKA</name>
<dbReference type="PIRSF" id="PIRSF017179">
    <property type="entry name" value="RISC-Tudor-SN"/>
    <property type="match status" value="1"/>
</dbReference>